<evidence type="ECO:0000256" key="2">
    <source>
        <dbReference type="ARBA" id="ARBA00022448"/>
    </source>
</evidence>
<evidence type="ECO:0000256" key="3">
    <source>
        <dbReference type="ARBA" id="ARBA00022475"/>
    </source>
</evidence>
<comment type="subcellular location">
    <subcellularLocation>
        <location evidence="1 9">Cell inner membrane</location>
        <topology evidence="1 9">Multi-pass membrane protein</topology>
    </subcellularLocation>
</comment>
<comment type="subunit">
    <text evidence="9">The complex comprises the extracytoplasmic solute receptor protein and the two transmembrane proteins.</text>
</comment>
<evidence type="ECO:0000259" key="10">
    <source>
        <dbReference type="Pfam" id="PF04290"/>
    </source>
</evidence>
<evidence type="ECO:0000256" key="5">
    <source>
        <dbReference type="ARBA" id="ARBA00022692"/>
    </source>
</evidence>
<evidence type="ECO:0000256" key="6">
    <source>
        <dbReference type="ARBA" id="ARBA00022989"/>
    </source>
</evidence>
<evidence type="ECO:0000256" key="4">
    <source>
        <dbReference type="ARBA" id="ARBA00022519"/>
    </source>
</evidence>
<evidence type="ECO:0000256" key="7">
    <source>
        <dbReference type="ARBA" id="ARBA00023136"/>
    </source>
</evidence>
<keyword evidence="12" id="KW-1185">Reference proteome</keyword>
<proteinExistence type="inferred from homology"/>
<organism evidence="11 12">
    <name type="scientific">Psychromonas aquatilis</name>
    <dbReference type="NCBI Taxonomy" id="2005072"/>
    <lineage>
        <taxon>Bacteria</taxon>
        <taxon>Pseudomonadati</taxon>
        <taxon>Pseudomonadota</taxon>
        <taxon>Gammaproteobacteria</taxon>
        <taxon>Alteromonadales</taxon>
        <taxon>Psychromonadaceae</taxon>
        <taxon>Psychromonas</taxon>
    </lineage>
</organism>
<protein>
    <recommendedName>
        <fullName evidence="9">TRAP transporter small permease protein</fullName>
    </recommendedName>
</protein>
<evidence type="ECO:0000256" key="8">
    <source>
        <dbReference type="ARBA" id="ARBA00038436"/>
    </source>
</evidence>
<sequence>MGFLFKNFEEILASVAISITISMVIINVFLRYGFGFVVPWSEELAVICFIWSVYFGISSCYKHKLHMGVDVIIALLPEQAKVPFNIVICFFLLAINLILAYLSYDYMMLSNKVTPVMGMSYFTINGVLFLCFSLMSIHTLNFIFKDIKKLQKPQQSGDIESSQSDNI</sequence>
<keyword evidence="7 9" id="KW-0472">Membrane</keyword>
<feature type="domain" description="Tripartite ATP-independent periplasmic transporters DctQ component" evidence="10">
    <location>
        <begin position="22"/>
        <end position="148"/>
    </location>
</feature>
<reference evidence="11 12" key="1">
    <citation type="submission" date="2024-02" db="EMBL/GenBank/DDBJ databases">
        <title>Bacteria isolated from the canopy kelp, Nereocystis luetkeana.</title>
        <authorList>
            <person name="Pfister C.A."/>
            <person name="Younker I.T."/>
            <person name="Light S.H."/>
        </authorList>
    </citation>
    <scope>NUCLEOTIDE SEQUENCE [LARGE SCALE GENOMIC DNA]</scope>
    <source>
        <strain evidence="11 12">TI.1.05</strain>
    </source>
</reference>
<feature type="transmembrane region" description="Helical" evidence="9">
    <location>
        <begin position="12"/>
        <end position="32"/>
    </location>
</feature>
<dbReference type="PANTHER" id="PTHR35011">
    <property type="entry name" value="2,3-DIKETO-L-GULONATE TRAP TRANSPORTER SMALL PERMEASE PROTEIN YIAM"/>
    <property type="match status" value="1"/>
</dbReference>
<comment type="similarity">
    <text evidence="8 9">Belongs to the TRAP transporter small permease family.</text>
</comment>
<accession>A0ABU9GPF1</accession>
<keyword evidence="6 9" id="KW-1133">Transmembrane helix</keyword>
<evidence type="ECO:0000313" key="12">
    <source>
        <dbReference type="Proteomes" id="UP001369082"/>
    </source>
</evidence>
<keyword evidence="4 9" id="KW-0997">Cell inner membrane</keyword>
<feature type="transmembrane region" description="Helical" evidence="9">
    <location>
        <begin position="122"/>
        <end position="144"/>
    </location>
</feature>
<dbReference type="InterPro" id="IPR007387">
    <property type="entry name" value="TRAP_DctQ"/>
</dbReference>
<evidence type="ECO:0000256" key="1">
    <source>
        <dbReference type="ARBA" id="ARBA00004429"/>
    </source>
</evidence>
<comment type="function">
    <text evidence="9">Part of the tripartite ATP-independent periplasmic (TRAP) transport system.</text>
</comment>
<name>A0ABU9GPF1_9GAMM</name>
<dbReference type="Pfam" id="PF04290">
    <property type="entry name" value="DctQ"/>
    <property type="match status" value="1"/>
</dbReference>
<gene>
    <name evidence="11" type="ORF">V6256_06110</name>
</gene>
<comment type="caution">
    <text evidence="11">The sequence shown here is derived from an EMBL/GenBank/DDBJ whole genome shotgun (WGS) entry which is preliminary data.</text>
</comment>
<feature type="transmembrane region" description="Helical" evidence="9">
    <location>
        <begin position="82"/>
        <end position="102"/>
    </location>
</feature>
<evidence type="ECO:0000313" key="11">
    <source>
        <dbReference type="EMBL" id="MEL0629177.1"/>
    </source>
</evidence>
<keyword evidence="2 9" id="KW-0813">Transport</keyword>
<dbReference type="PANTHER" id="PTHR35011:SF4">
    <property type="entry name" value="SLL1102 PROTEIN"/>
    <property type="match status" value="1"/>
</dbReference>
<feature type="transmembrane region" description="Helical" evidence="9">
    <location>
        <begin position="44"/>
        <end position="61"/>
    </location>
</feature>
<dbReference type="RefSeq" id="WP_341597189.1">
    <property type="nucleotide sequence ID" value="NZ_JBAKAZ010000016.1"/>
</dbReference>
<dbReference type="EMBL" id="JBAKAZ010000016">
    <property type="protein sequence ID" value="MEL0629177.1"/>
    <property type="molecule type" value="Genomic_DNA"/>
</dbReference>
<dbReference type="InterPro" id="IPR055348">
    <property type="entry name" value="DctQ"/>
</dbReference>
<evidence type="ECO:0000256" key="9">
    <source>
        <dbReference type="RuleBase" id="RU369079"/>
    </source>
</evidence>
<dbReference type="Proteomes" id="UP001369082">
    <property type="component" value="Unassembled WGS sequence"/>
</dbReference>
<keyword evidence="5 9" id="KW-0812">Transmembrane</keyword>
<keyword evidence="3" id="KW-1003">Cell membrane</keyword>